<dbReference type="EMBL" id="CACRSQ010000007">
    <property type="protein sequence ID" value="VYT31337.1"/>
    <property type="molecule type" value="Genomic_DNA"/>
</dbReference>
<dbReference type="SUPFAM" id="SSF46785">
    <property type="entry name" value="Winged helix' DNA-binding domain"/>
    <property type="match status" value="1"/>
</dbReference>
<evidence type="ECO:0000256" key="2">
    <source>
        <dbReference type="ARBA" id="ARBA00022741"/>
    </source>
</evidence>
<dbReference type="InterPro" id="IPR011608">
    <property type="entry name" value="PRD"/>
</dbReference>
<dbReference type="SUPFAM" id="SSF52540">
    <property type="entry name" value="P-loop containing nucleoside triphosphate hydrolases"/>
    <property type="match status" value="1"/>
</dbReference>
<dbReference type="Gene3D" id="3.40.50.510">
    <property type="entry name" value="Phosphotransferase system, mannose-type IIA component"/>
    <property type="match status" value="1"/>
</dbReference>
<dbReference type="InterPro" id="IPR036662">
    <property type="entry name" value="PTS_EIIA_man-typ_sf"/>
</dbReference>
<dbReference type="InterPro" id="IPR002078">
    <property type="entry name" value="Sigma_54_int"/>
</dbReference>
<dbReference type="Gene3D" id="3.40.50.300">
    <property type="entry name" value="P-loop containing nucleotide triphosphate hydrolases"/>
    <property type="match status" value="1"/>
</dbReference>
<accession>A0A6N2VNT7</accession>
<dbReference type="Pfam" id="PF03610">
    <property type="entry name" value="EIIA-man"/>
    <property type="match status" value="1"/>
</dbReference>
<dbReference type="InterPro" id="IPR004701">
    <property type="entry name" value="PTS_EIIA_man-typ"/>
</dbReference>
<dbReference type="Pfam" id="PF00158">
    <property type="entry name" value="Sigma54_activat"/>
    <property type="match status" value="1"/>
</dbReference>
<name>A0A6N2VNT7_9FIRM</name>
<dbReference type="GO" id="GO:0003677">
    <property type="term" value="F:DNA binding"/>
    <property type="evidence" value="ECO:0007669"/>
    <property type="project" value="UniProtKB-KW"/>
</dbReference>
<keyword evidence="2" id="KW-0547">Nucleotide-binding</keyword>
<dbReference type="AlphaFoldDB" id="A0A6N2VNT7"/>
<dbReference type="InterPro" id="IPR025943">
    <property type="entry name" value="Sigma_54_int_dom_ATP-bd_2"/>
</dbReference>
<dbReference type="PANTHER" id="PTHR32071:SF90">
    <property type="entry name" value="TRANSCRIPTIONAL REGULATORY PROTEIN LEVR"/>
    <property type="match status" value="1"/>
</dbReference>
<dbReference type="GO" id="GO:0016301">
    <property type="term" value="F:kinase activity"/>
    <property type="evidence" value="ECO:0007669"/>
    <property type="project" value="UniProtKB-KW"/>
</dbReference>
<dbReference type="InterPro" id="IPR036634">
    <property type="entry name" value="PRD_sf"/>
</dbReference>
<dbReference type="InterPro" id="IPR036390">
    <property type="entry name" value="WH_DNA-bd_sf"/>
</dbReference>
<gene>
    <name evidence="6" type="primary">ntrC</name>
    <name evidence="6" type="ORF">ACLFYP115_02635</name>
</gene>
<dbReference type="PROSITE" id="PS51096">
    <property type="entry name" value="PTS_EIIA_TYPE_4"/>
    <property type="match status" value="1"/>
</dbReference>
<dbReference type="PROSITE" id="PS00676">
    <property type="entry name" value="SIGMA54_INTERACT_2"/>
    <property type="match status" value="1"/>
</dbReference>
<dbReference type="SUPFAM" id="SSF53062">
    <property type="entry name" value="PTS system fructose IIA component-like"/>
    <property type="match status" value="1"/>
</dbReference>
<keyword evidence="3" id="KW-0418">Kinase</keyword>
<evidence type="ECO:0000313" key="6">
    <source>
        <dbReference type="EMBL" id="VYT31337.1"/>
    </source>
</evidence>
<dbReference type="InterPro" id="IPR033887">
    <property type="entry name" value="PTS_IIA_man"/>
</dbReference>
<dbReference type="PANTHER" id="PTHR32071">
    <property type="entry name" value="TRANSCRIPTIONAL REGULATORY PROTEIN"/>
    <property type="match status" value="1"/>
</dbReference>
<protein>
    <submittedName>
        <fullName evidence="6">Nitrogen assimilation regulatory protein</fullName>
    </submittedName>
</protein>
<evidence type="ECO:0000256" key="5">
    <source>
        <dbReference type="ARBA" id="ARBA00023125"/>
    </source>
</evidence>
<proteinExistence type="predicted"/>
<dbReference type="SUPFAM" id="SSF63520">
    <property type="entry name" value="PTS-regulatory domain, PRD"/>
    <property type="match status" value="2"/>
</dbReference>
<evidence type="ECO:0000256" key="4">
    <source>
        <dbReference type="ARBA" id="ARBA00022840"/>
    </source>
</evidence>
<sequence length="908" mass="102799">MNRKEKIFQYLSEYARIQTDSGFEPEADSGYIAERLGLDRSNVSRDLNELAREGLTVKLDGRPVKFVPAEFYRKPEPEKRESKEFAFMIGEDGSLKTQIQQGKSAVLYPPNGLHTLLAGPTGTGKTTFAEKLYQYAKAMKVMKEDAGFIVFNCAEYAQNQELILSQLFGHKKGAFTGAEKDKPGLVEKADGGILFLDEIHRLPPYGQEMLFLLMDKGCYRRLGETEEVRKASVLIIGATTENLNTTLLKTFLRRMPVVIHLPSLEKRPLIERLRLIEEFFSAEQKKIGAPIQVYKDVVIALLLYSCPGNIGQLSADIQLLCARAFLEFKVEQKEVVEINFEILPSYIQNGRLESSKKKSDLIEFLQYSEDYHMFLDSEADGEPGTENLYMEISKKYEKFLEQGRSGGEISDIIEDDLEQYMNALLKKYDMKKEHYEKKNLLKIIDAKVYYAVEDILQFAEIKLGRKMPERIKVGIAMHVNAMTERISKGIMLKEKELNDIVLNHPQEFQTAKVMLRLLEEELGIQVPKQEIGYFTMFLCAMDEEAIYPKIAVIVMAHGDSTASSMAEVANKLLKTGHCHAIDMPLDVPAEEALEKAVVLAKETDEGRGVLVLADMGSLLMFPEMIEKRTGIPVKTVPMVSTIMVIEAVRKAMLRGADIDRLAKELRQIGKVFDQKHGEQNIHTILVTCFTGQGTALKLSEIIRDMIPAEQQSRFKIRCMDFEGMDAVKEAEGQEDLSGADAVVGTVDLKLPNVPFISVDEFVVGDGMARLSEMIQGQAETVCETKDEAVMDEKLLTGTLEQLLYFLNPKKMAGQAMESLKESVRALHMEVTRELAVRYVIHLCCMLERLIQEEVLPHQETEILKKKYKHIFDTVKKSLRPLEDCLHLQIPDSETAYLVEMILEEKESC</sequence>
<keyword evidence="4" id="KW-0067">ATP-binding</keyword>
<keyword evidence="1" id="KW-0808">Transferase</keyword>
<organism evidence="6">
    <name type="scientific">Anaerostipes caccae</name>
    <dbReference type="NCBI Taxonomy" id="105841"/>
    <lineage>
        <taxon>Bacteria</taxon>
        <taxon>Bacillati</taxon>
        <taxon>Bacillota</taxon>
        <taxon>Clostridia</taxon>
        <taxon>Lachnospirales</taxon>
        <taxon>Lachnospiraceae</taxon>
        <taxon>Anaerostipes</taxon>
    </lineage>
</organism>
<dbReference type="CDD" id="cd00009">
    <property type="entry name" value="AAA"/>
    <property type="match status" value="1"/>
</dbReference>
<dbReference type="InterPro" id="IPR027417">
    <property type="entry name" value="P-loop_NTPase"/>
</dbReference>
<reference evidence="6" key="1">
    <citation type="submission" date="2019-11" db="EMBL/GenBank/DDBJ databases">
        <authorList>
            <person name="Feng L."/>
        </authorList>
    </citation>
    <scope>NUCLEOTIDE SEQUENCE</scope>
    <source>
        <strain evidence="6">AcaccaeLFYP115</strain>
    </source>
</reference>
<dbReference type="Gene3D" id="1.10.1790.10">
    <property type="entry name" value="PRD domain"/>
    <property type="match status" value="2"/>
</dbReference>
<dbReference type="GO" id="GO:0016020">
    <property type="term" value="C:membrane"/>
    <property type="evidence" value="ECO:0007669"/>
    <property type="project" value="InterPro"/>
</dbReference>
<dbReference type="InterPro" id="IPR003593">
    <property type="entry name" value="AAA+_ATPase"/>
</dbReference>
<dbReference type="RefSeq" id="WP_006567408.1">
    <property type="nucleotide sequence ID" value="NZ_CACRSQ010000007.1"/>
</dbReference>
<evidence type="ECO:0000256" key="1">
    <source>
        <dbReference type="ARBA" id="ARBA00022679"/>
    </source>
</evidence>
<dbReference type="PROSITE" id="PS50045">
    <property type="entry name" value="SIGMA54_INTERACT_4"/>
    <property type="match status" value="1"/>
</dbReference>
<dbReference type="PROSITE" id="PS51372">
    <property type="entry name" value="PRD_2"/>
    <property type="match status" value="2"/>
</dbReference>
<dbReference type="SMART" id="SM00382">
    <property type="entry name" value="AAA"/>
    <property type="match status" value="1"/>
</dbReference>
<evidence type="ECO:0000256" key="3">
    <source>
        <dbReference type="ARBA" id="ARBA00022777"/>
    </source>
</evidence>
<dbReference type="CDD" id="cd00006">
    <property type="entry name" value="PTS_IIA_man"/>
    <property type="match status" value="1"/>
</dbReference>
<keyword evidence="5" id="KW-0238">DNA-binding</keyword>
<dbReference type="Pfam" id="PF00874">
    <property type="entry name" value="PRD"/>
    <property type="match status" value="2"/>
</dbReference>
<dbReference type="GO" id="GO:0005524">
    <property type="term" value="F:ATP binding"/>
    <property type="evidence" value="ECO:0007669"/>
    <property type="project" value="UniProtKB-KW"/>
</dbReference>
<dbReference type="GO" id="GO:0006355">
    <property type="term" value="P:regulation of DNA-templated transcription"/>
    <property type="evidence" value="ECO:0007669"/>
    <property type="project" value="InterPro"/>
</dbReference>
<dbReference type="GO" id="GO:0009401">
    <property type="term" value="P:phosphoenolpyruvate-dependent sugar phosphotransferase system"/>
    <property type="evidence" value="ECO:0007669"/>
    <property type="project" value="InterPro"/>
</dbReference>